<dbReference type="Proteomes" id="UP000826050">
    <property type="component" value="Chromosome"/>
</dbReference>
<gene>
    <name evidence="1" type="ORF">FE795_08070</name>
</gene>
<protein>
    <submittedName>
        <fullName evidence="1">Adenylosuccinate synthase</fullName>
    </submittedName>
</protein>
<proteinExistence type="predicted"/>
<accession>A0ABX8SSK4</accession>
<sequence>MTLTHDALCDLAVKWLKRPHSQNGHGCNVAVSEARSGWGGEIPDAIGFRIATPNVGSVVVECKVSRSDFLADKAKPHRKERGMGHWRYFMCPEGLIDIEDLPEGWGLLWVNQRSHIKIRCGAATGVTLGYDAMKEVFSAWRQNANEERERFLLIKLLSRVGDADQMNRWIREANTERQRIARIADDRARQLRELQAELTAIRLKEWSTTQ</sequence>
<evidence type="ECO:0000313" key="2">
    <source>
        <dbReference type="Proteomes" id="UP000826050"/>
    </source>
</evidence>
<evidence type="ECO:0000313" key="1">
    <source>
        <dbReference type="EMBL" id="QXX78975.1"/>
    </source>
</evidence>
<keyword evidence="2" id="KW-1185">Reference proteome</keyword>
<reference evidence="1 2" key="1">
    <citation type="submission" date="2020-02" db="EMBL/GenBank/DDBJ databases">
        <title>Partial ammonium oxidation to N2 by heterotrophic bacteria.</title>
        <authorList>
            <person name="Wu M."/>
        </authorList>
    </citation>
    <scope>NUCLEOTIDE SEQUENCE [LARGE SCALE GENOMIC DNA]</scope>
    <source>
        <strain evidence="1 2">HO-1</strain>
    </source>
</reference>
<dbReference type="EMBL" id="CP049362">
    <property type="protein sequence ID" value="QXX78975.1"/>
    <property type="molecule type" value="Genomic_DNA"/>
</dbReference>
<name>A0ABX8SSK4_9BURK</name>
<organism evidence="1 2">
    <name type="scientific">Alcaligenes ammonioxydans</name>
    <dbReference type="NCBI Taxonomy" id="2582914"/>
    <lineage>
        <taxon>Bacteria</taxon>
        <taxon>Pseudomonadati</taxon>
        <taxon>Pseudomonadota</taxon>
        <taxon>Betaproteobacteria</taxon>
        <taxon>Burkholderiales</taxon>
        <taxon>Alcaligenaceae</taxon>
        <taxon>Alcaligenes</taxon>
    </lineage>
</organism>